<name>E0UUH5_SULAO</name>
<keyword evidence="3" id="KW-0812">Transmembrane</keyword>
<gene>
    <name evidence="5" type="ordered locus">Saut_0362</name>
</gene>
<dbReference type="NCBIfam" id="TIGR00254">
    <property type="entry name" value="GGDEF"/>
    <property type="match status" value="1"/>
</dbReference>
<keyword evidence="6" id="KW-1185">Reference proteome</keyword>
<dbReference type="PANTHER" id="PTHR45138:SF9">
    <property type="entry name" value="DIGUANYLATE CYCLASE DGCM-RELATED"/>
    <property type="match status" value="1"/>
</dbReference>
<dbReference type="GO" id="GO:0005886">
    <property type="term" value="C:plasma membrane"/>
    <property type="evidence" value="ECO:0007669"/>
    <property type="project" value="TreeGrafter"/>
</dbReference>
<dbReference type="SUPFAM" id="SSF103190">
    <property type="entry name" value="Sensory domain-like"/>
    <property type="match status" value="1"/>
</dbReference>
<dbReference type="GO" id="GO:0043709">
    <property type="term" value="P:cell adhesion involved in single-species biofilm formation"/>
    <property type="evidence" value="ECO:0007669"/>
    <property type="project" value="TreeGrafter"/>
</dbReference>
<protein>
    <recommendedName>
        <fullName evidence="1">diguanylate cyclase</fullName>
        <ecNumber evidence="1">2.7.7.65</ecNumber>
    </recommendedName>
</protein>
<dbReference type="FunFam" id="3.30.70.270:FF:000001">
    <property type="entry name" value="Diguanylate cyclase domain protein"/>
    <property type="match status" value="1"/>
</dbReference>
<accession>E0UUH5</accession>
<reference evidence="6" key="1">
    <citation type="journal article" date="2010" name="Stand. Genomic Sci.">
        <title>Complete genome sequence of Sulfurimonas autotrophica type strain (OK10).</title>
        <authorList>
            <person name="Sikorski J."/>
            <person name="Munk C."/>
            <person name="Lapidus A."/>
            <person name="Djao O."/>
            <person name="Lucas S."/>
            <person name="Glavina Del Rio T."/>
            <person name="Nolan M."/>
            <person name="Tice H."/>
            <person name="Han C."/>
            <person name="Cheng J."/>
            <person name="Tapia R."/>
            <person name="Goodwin L."/>
            <person name="Pitluck S."/>
            <person name="Liolios K."/>
            <person name="Ivanova N."/>
            <person name="Mavromatis K."/>
            <person name="Mikhailova N."/>
            <person name="Pati A."/>
            <person name="Sims D."/>
            <person name="Meincke L."/>
            <person name="Brettin T."/>
            <person name="Detter J."/>
            <person name="Chen A."/>
            <person name="Palaniappan K."/>
            <person name="Land M."/>
            <person name="Hauser L."/>
            <person name="Chang Y."/>
            <person name="Jeffries C."/>
            <person name="Rohde M."/>
            <person name="Lang E."/>
            <person name="Spring S."/>
            <person name="Goker M."/>
            <person name="Woyke T."/>
            <person name="Bristow J."/>
            <person name="Eisen J."/>
            <person name="Markowitz V."/>
            <person name="Hugenholtz P."/>
            <person name="Kyrpides N."/>
            <person name="Klenk H."/>
        </authorList>
    </citation>
    <scope>NUCLEOTIDE SEQUENCE [LARGE SCALE GENOMIC DNA]</scope>
    <source>
        <strain evidence="6">ATCC BAA-671 / DSM 16294 / JCM 11897 / OK10</strain>
    </source>
</reference>
<dbReference type="GO" id="GO:1902201">
    <property type="term" value="P:negative regulation of bacterial-type flagellum-dependent cell motility"/>
    <property type="evidence" value="ECO:0007669"/>
    <property type="project" value="TreeGrafter"/>
</dbReference>
<sequence length="604" mass="71227">MQIFRDKVFIALAGLFLVLISVYLWYIQQQKELLQTSVYTKESRYMREKVQDLINAKQKGMMAVAIAISHDNKIKEILKTKSIDVKHFQAISEDIKEHTVFKNVWLQLIDVNGISLFRSWSSLYGDNLKLKRKDISFVSKKRTPIMSISSDKYDLSIKALVPIIEKNKILGELEVITHFNSISRALKKSGIESIVLLNKYYTKQLEYPFSKNFLGEFYIANLDVSKKLLNNFKNIYIDHFLKQNNNYYIKKGYLLVKYPLQNYKNETIGSFLMLKPLTEISDKEIKTFTWQSIGIGIIVLLLLFGLIHIFFFFKVQREKRYYKKILDASNNMFVITNGEEIIDVNQSFYYYFKQYSSLEEFTRKHSCVCDFFVKENGYLQTNTDGINWIEFVIKQKDKSYIVKMNIEGKIYYFKITGKLVSVKPREYVTVFADITTEEEYRLELEYQSIIDPLTGIYNRRYFERKISEEITRCERYEMVFSLIMLDIDFFKRINDTYGHDVGDKVLQSHSALILENLRESDILCRVGGEEFMIILPQTTQEQAYYKAEDLRKKVQNEQDMHLQITMSFGVAQFHKADTYETLYKRVDTALYKAKESGRNKVAVL</sequence>
<feature type="transmembrane region" description="Helical" evidence="3">
    <location>
        <begin position="288"/>
        <end position="313"/>
    </location>
</feature>
<proteinExistence type="predicted"/>
<dbReference type="Proteomes" id="UP000007803">
    <property type="component" value="Chromosome"/>
</dbReference>
<dbReference type="GO" id="GO:0052621">
    <property type="term" value="F:diguanylate cyclase activity"/>
    <property type="evidence" value="ECO:0007669"/>
    <property type="project" value="UniProtKB-EC"/>
</dbReference>
<dbReference type="OrthoDB" id="9772835at2"/>
<dbReference type="EC" id="2.7.7.65" evidence="1"/>
<dbReference type="InterPro" id="IPR029787">
    <property type="entry name" value="Nucleotide_cyclase"/>
</dbReference>
<feature type="transmembrane region" description="Helical" evidence="3">
    <location>
        <begin position="7"/>
        <end position="26"/>
    </location>
</feature>
<dbReference type="PANTHER" id="PTHR45138">
    <property type="entry name" value="REGULATORY COMPONENTS OF SENSORY TRANSDUCTION SYSTEM"/>
    <property type="match status" value="1"/>
</dbReference>
<dbReference type="Gene3D" id="3.30.450.20">
    <property type="entry name" value="PAS domain"/>
    <property type="match status" value="1"/>
</dbReference>
<dbReference type="InterPro" id="IPR000160">
    <property type="entry name" value="GGDEF_dom"/>
</dbReference>
<dbReference type="Pfam" id="PF14827">
    <property type="entry name" value="dCache_3"/>
    <property type="match status" value="1"/>
</dbReference>
<evidence type="ECO:0000256" key="3">
    <source>
        <dbReference type="SAM" id="Phobius"/>
    </source>
</evidence>
<dbReference type="STRING" id="563040.Saut_0362"/>
<keyword evidence="3" id="KW-1133">Transmembrane helix</keyword>
<feature type="domain" description="GGDEF" evidence="4">
    <location>
        <begin position="478"/>
        <end position="604"/>
    </location>
</feature>
<evidence type="ECO:0000259" key="4">
    <source>
        <dbReference type="PROSITE" id="PS50887"/>
    </source>
</evidence>
<evidence type="ECO:0000313" key="5">
    <source>
        <dbReference type="EMBL" id="ADN08411.1"/>
    </source>
</evidence>
<organism evidence="5 6">
    <name type="scientific">Sulfurimonas autotrophica (strain ATCC BAA-671 / DSM 16294 / JCM 11897 / OK10)</name>
    <dbReference type="NCBI Taxonomy" id="563040"/>
    <lineage>
        <taxon>Bacteria</taxon>
        <taxon>Pseudomonadati</taxon>
        <taxon>Campylobacterota</taxon>
        <taxon>Epsilonproteobacteria</taxon>
        <taxon>Campylobacterales</taxon>
        <taxon>Sulfurimonadaceae</taxon>
        <taxon>Sulfurimonas</taxon>
    </lineage>
</organism>
<dbReference type="SMART" id="SM00267">
    <property type="entry name" value="GGDEF"/>
    <property type="match status" value="1"/>
</dbReference>
<dbReference type="CDD" id="cd01949">
    <property type="entry name" value="GGDEF"/>
    <property type="match status" value="1"/>
</dbReference>
<dbReference type="HOGENOM" id="CLU_027484_1_0_7"/>
<dbReference type="InterPro" id="IPR029151">
    <property type="entry name" value="Sensor-like_sf"/>
</dbReference>
<dbReference type="Pfam" id="PF00990">
    <property type="entry name" value="GGDEF"/>
    <property type="match status" value="1"/>
</dbReference>
<dbReference type="InterPro" id="IPR050469">
    <property type="entry name" value="Diguanylate_Cyclase"/>
</dbReference>
<keyword evidence="3" id="KW-0472">Membrane</keyword>
<dbReference type="KEGG" id="sua:Saut_0362"/>
<evidence type="ECO:0000256" key="2">
    <source>
        <dbReference type="ARBA" id="ARBA00034247"/>
    </source>
</evidence>
<dbReference type="PROSITE" id="PS50887">
    <property type="entry name" value="GGDEF"/>
    <property type="match status" value="1"/>
</dbReference>
<dbReference type="AlphaFoldDB" id="E0UUH5"/>
<dbReference type="RefSeq" id="WP_013326167.1">
    <property type="nucleotide sequence ID" value="NC_014506.1"/>
</dbReference>
<comment type="catalytic activity">
    <reaction evidence="2">
        <text>2 GTP = 3',3'-c-di-GMP + 2 diphosphate</text>
        <dbReference type="Rhea" id="RHEA:24898"/>
        <dbReference type="ChEBI" id="CHEBI:33019"/>
        <dbReference type="ChEBI" id="CHEBI:37565"/>
        <dbReference type="ChEBI" id="CHEBI:58805"/>
        <dbReference type="EC" id="2.7.7.65"/>
    </reaction>
</comment>
<evidence type="ECO:0000256" key="1">
    <source>
        <dbReference type="ARBA" id="ARBA00012528"/>
    </source>
</evidence>
<dbReference type="InterPro" id="IPR043128">
    <property type="entry name" value="Rev_trsase/Diguanyl_cyclase"/>
</dbReference>
<evidence type="ECO:0000313" key="6">
    <source>
        <dbReference type="Proteomes" id="UP000007803"/>
    </source>
</evidence>
<dbReference type="eggNOG" id="COG3706">
    <property type="taxonomic scope" value="Bacteria"/>
</dbReference>
<dbReference type="EMBL" id="CP002205">
    <property type="protein sequence ID" value="ADN08411.1"/>
    <property type="molecule type" value="Genomic_DNA"/>
</dbReference>
<dbReference type="InterPro" id="IPR029150">
    <property type="entry name" value="dCache_3"/>
</dbReference>
<dbReference type="Gene3D" id="3.30.70.270">
    <property type="match status" value="1"/>
</dbReference>
<dbReference type="SUPFAM" id="SSF55073">
    <property type="entry name" value="Nucleotide cyclase"/>
    <property type="match status" value="1"/>
</dbReference>